<feature type="signal peptide" evidence="2">
    <location>
        <begin position="1"/>
        <end position="24"/>
    </location>
</feature>
<feature type="domain" description="SbsA Ig-like" evidence="3">
    <location>
        <begin position="52"/>
        <end position="137"/>
    </location>
</feature>
<protein>
    <recommendedName>
        <fullName evidence="3">SbsA Ig-like domain-containing protein</fullName>
    </recommendedName>
</protein>
<dbReference type="Gene3D" id="3.40.50.1820">
    <property type="entry name" value="alpha/beta hydrolase"/>
    <property type="match status" value="1"/>
</dbReference>
<evidence type="ECO:0000256" key="2">
    <source>
        <dbReference type="SAM" id="SignalP"/>
    </source>
</evidence>
<evidence type="ECO:0000256" key="1">
    <source>
        <dbReference type="ARBA" id="ARBA00022729"/>
    </source>
</evidence>
<proteinExistence type="predicted"/>
<dbReference type="Pfam" id="PF13205">
    <property type="entry name" value="Big_5"/>
    <property type="match status" value="1"/>
</dbReference>
<evidence type="ECO:0000259" key="3">
    <source>
        <dbReference type="Pfam" id="PF13205"/>
    </source>
</evidence>
<organism evidence="4 5">
    <name type="scientific">Robertkochia marina</name>
    <dbReference type="NCBI Taxonomy" id="1227945"/>
    <lineage>
        <taxon>Bacteria</taxon>
        <taxon>Pseudomonadati</taxon>
        <taxon>Bacteroidota</taxon>
        <taxon>Flavobacteriia</taxon>
        <taxon>Flavobacteriales</taxon>
        <taxon>Flavobacteriaceae</taxon>
        <taxon>Robertkochia</taxon>
    </lineage>
</organism>
<dbReference type="PROSITE" id="PS51257">
    <property type="entry name" value="PROKAR_LIPOPROTEIN"/>
    <property type="match status" value="1"/>
</dbReference>
<reference evidence="4 5" key="1">
    <citation type="submission" date="2019-04" db="EMBL/GenBank/DDBJ databases">
        <title>Draft genome sequence of Robertkochia marina CC-AMO-30D.</title>
        <authorList>
            <person name="Hameed A."/>
            <person name="Lin S.-Y."/>
            <person name="Shahina M."/>
            <person name="Lai W.-A."/>
            <person name="Young C.-C."/>
        </authorList>
    </citation>
    <scope>NUCLEOTIDE SEQUENCE [LARGE SCALE GENOMIC DNA]</scope>
    <source>
        <strain evidence="4 5">CC-AMO-30D</strain>
    </source>
</reference>
<feature type="chain" id="PRO_5020975400" description="SbsA Ig-like domain-containing protein" evidence="2">
    <location>
        <begin position="25"/>
        <end position="458"/>
    </location>
</feature>
<comment type="caution">
    <text evidence="4">The sequence shown here is derived from an EMBL/GenBank/DDBJ whole genome shotgun (WGS) entry which is preliminary data.</text>
</comment>
<evidence type="ECO:0000313" key="5">
    <source>
        <dbReference type="Proteomes" id="UP000305939"/>
    </source>
</evidence>
<dbReference type="OrthoDB" id="1094867at2"/>
<dbReference type="InterPro" id="IPR029058">
    <property type="entry name" value="AB_hydrolase_fold"/>
</dbReference>
<evidence type="ECO:0000313" key="4">
    <source>
        <dbReference type="EMBL" id="THD69256.1"/>
    </source>
</evidence>
<dbReference type="AlphaFoldDB" id="A0A4S3M2G7"/>
<keyword evidence="5" id="KW-1185">Reference proteome</keyword>
<dbReference type="Proteomes" id="UP000305939">
    <property type="component" value="Unassembled WGS sequence"/>
</dbReference>
<dbReference type="SUPFAM" id="SSF53474">
    <property type="entry name" value="alpha/beta-Hydrolases"/>
    <property type="match status" value="1"/>
</dbReference>
<name>A0A4S3M2G7_9FLAO</name>
<accession>A0A4S3M2G7</accession>
<dbReference type="EMBL" id="SSMC01000001">
    <property type="protein sequence ID" value="THD69256.1"/>
    <property type="molecule type" value="Genomic_DNA"/>
</dbReference>
<sequence length="458" mass="50047">MTMMYRPMSLLLLLVLLMGCSSGGGDDAPEAQVLTLNGTLLNGASVNGSPADIPLSTTLEMRFSASVDRQKFESSLSITDNNGAIPYTVNYANASATAVITLGELQPMTQHTVQLMSGVMGAAGERLNDGVSFTFTTQAGNSYTACTTGSVNCLRSYTLNVGGTDYGFDFYSNYDVLSDPEFVWEGIENLMVVVHGQNRNADEYFQFMNQTISGTSLQGNTLVVAPYFKEEAAAEGNELFWGSSWRFGGNAGNVGTAISSFDVVDAMITAFSNSSQFPDRKNIFVTGHSSGASFTHYYSLSSDIADVLPGVNFEYSVLNSQYFFYPTDRRYDEDTNSFETPASCTGFNSWPYGYNFVPEYVETTSDKNAMVQRLGAMNMVLFHGQNDTSTTGTLNTTDCGAVLLGSNRLERGRNYDRYLNTYFPNNNRDLIEVPNTGHNAAGMYGSQEFKSYLEARNN</sequence>
<keyword evidence="1 2" id="KW-0732">Signal</keyword>
<dbReference type="InterPro" id="IPR032812">
    <property type="entry name" value="SbsA_Ig"/>
</dbReference>
<dbReference type="PANTHER" id="PTHR35560:SF3">
    <property type="entry name" value="PEPTIDASE S9 PROLYL OLIGOPEPTIDASE CATALYTIC DOMAIN-CONTAINING PROTEIN"/>
    <property type="match status" value="1"/>
</dbReference>
<dbReference type="PANTHER" id="PTHR35560">
    <property type="entry name" value="BLL0132 PROTEIN"/>
    <property type="match status" value="1"/>
</dbReference>
<gene>
    <name evidence="4" type="ORF">E7Z59_02685</name>
</gene>